<protein>
    <submittedName>
        <fullName evidence="1">Uncharacterized protein</fullName>
    </submittedName>
</protein>
<keyword evidence="4" id="KW-1185">Reference proteome</keyword>
<dbReference type="EMBL" id="QEWV01000004">
    <property type="protein sequence ID" value="PWD92507.1"/>
    <property type="molecule type" value="Genomic_DNA"/>
</dbReference>
<dbReference type="AlphaFoldDB" id="A0A2U2AR55"/>
<name>A0A2U2AR55_9GAMM</name>
<evidence type="ECO:0000313" key="1">
    <source>
        <dbReference type="EMBL" id="PWD86343.1"/>
    </source>
</evidence>
<reference evidence="1" key="1">
    <citation type="journal article" date="2018" name="Genome Announc.">
        <title>Ignatzschineria cameli sp. nov., isolated from necrotic foot tissue of dromedaries (Camelus dromedarius) and associated maggots (Wohlfahrtia species) in Dubai.</title>
        <authorList>
            <person name="Tsang C.C."/>
            <person name="Tang J.Y."/>
            <person name="Fong J.Y."/>
            <person name="Kinne J."/>
            <person name="Lee H.H."/>
            <person name="Joseph M."/>
            <person name="Jose S."/>
            <person name="Schuster R.K."/>
            <person name="Tang Y."/>
            <person name="Sivakumar S."/>
            <person name="Chen J.H."/>
            <person name="Teng J.L."/>
            <person name="Lau S.K."/>
            <person name="Wernery U."/>
            <person name="Woo P.C."/>
        </authorList>
    </citation>
    <scope>NUCLEOTIDE SEQUENCE</scope>
    <source>
        <strain evidence="1">UAE-HKU57</strain>
        <strain evidence="2">UAE-HKU58</strain>
    </source>
</reference>
<dbReference type="Proteomes" id="UP000245217">
    <property type="component" value="Unassembled WGS sequence"/>
</dbReference>
<dbReference type="InterPro" id="IPR021398">
    <property type="entry name" value="DUF3037"/>
</dbReference>
<dbReference type="RefSeq" id="WP_109201614.1">
    <property type="nucleotide sequence ID" value="NZ_QEWS01000004.1"/>
</dbReference>
<evidence type="ECO:0000313" key="2">
    <source>
        <dbReference type="EMBL" id="PWD92507.1"/>
    </source>
</evidence>
<accession>A0A2U2AR55</accession>
<evidence type="ECO:0000313" key="3">
    <source>
        <dbReference type="Proteomes" id="UP000245059"/>
    </source>
</evidence>
<comment type="caution">
    <text evidence="1">The sequence shown here is derived from an EMBL/GenBank/DDBJ whole genome shotgun (WGS) entry which is preliminary data.</text>
</comment>
<dbReference type="Proteomes" id="UP000245059">
    <property type="component" value="Unassembled WGS sequence"/>
</dbReference>
<proteinExistence type="predicted"/>
<dbReference type="EMBL" id="QEWW01000003">
    <property type="protein sequence ID" value="PWD86343.1"/>
    <property type="molecule type" value="Genomic_DNA"/>
</dbReference>
<reference evidence="3 4" key="2">
    <citation type="submission" date="2018-05" db="EMBL/GenBank/DDBJ databases">
        <title>Ignatzschineria dubaiensis sp. nov., isolated from necrotic foot tissues of dromedaries (Camelus dromedarius) and associated maggots in Dubai, United Arab Emirates.</title>
        <authorList>
            <person name="Tsang C.C."/>
            <person name="Tang J.Y.M."/>
            <person name="Fong J.Y.H."/>
            <person name="Kinne J."/>
            <person name="Lee H.H."/>
            <person name="Joseph M."/>
            <person name="Jose S."/>
            <person name="Schuster R.K."/>
            <person name="Tang Y."/>
            <person name="Sivakumar S."/>
            <person name="Chen J.H.K."/>
            <person name="Teng J.L.L."/>
            <person name="Lau S.K.P."/>
            <person name="Wernery U."/>
            <person name="Woo P.C.Y."/>
        </authorList>
    </citation>
    <scope>NUCLEOTIDE SEQUENCE [LARGE SCALE GENOMIC DNA]</scope>
    <source>
        <strain evidence="3">UAE-HKU57</strain>
        <strain evidence="4">UAE-HKU58</strain>
    </source>
</reference>
<evidence type="ECO:0000313" key="4">
    <source>
        <dbReference type="Proteomes" id="UP000245217"/>
    </source>
</evidence>
<organism evidence="1 3">
    <name type="scientific">Ignatzschineria cameli</name>
    <dbReference type="NCBI Taxonomy" id="2182793"/>
    <lineage>
        <taxon>Bacteria</taxon>
        <taxon>Pseudomonadati</taxon>
        <taxon>Pseudomonadota</taxon>
        <taxon>Gammaproteobacteria</taxon>
        <taxon>Cardiobacteriales</taxon>
        <taxon>Ignatzschineriaceae</taxon>
        <taxon>Ignatzschineria</taxon>
    </lineage>
</organism>
<sequence>MGRIADTCNTLPTSWKWANLEEDLPADYDFEFVRRTLGRVKMSGELWRGNMNQKVALRYVVIQFMPYIETGEFANIGIVALSPKIGFFDYRIARKYRRITQFFPKLQGREYRAGVSFFS</sequence>
<dbReference type="Pfam" id="PF11236">
    <property type="entry name" value="DUF3037"/>
    <property type="match status" value="1"/>
</dbReference>
<gene>
    <name evidence="1" type="ORF">DC077_06290</name>
    <name evidence="2" type="ORF">DC078_05635</name>
</gene>
<dbReference type="OrthoDB" id="8851633at2"/>